<evidence type="ECO:0000256" key="3">
    <source>
        <dbReference type="ARBA" id="ARBA00022741"/>
    </source>
</evidence>
<keyword evidence="2" id="KW-0813">Transport</keyword>
<evidence type="ECO:0000256" key="5">
    <source>
        <dbReference type="SAM" id="MobiDB-lite"/>
    </source>
</evidence>
<dbReference type="PROSITE" id="PS50893">
    <property type="entry name" value="ABC_TRANSPORTER_2"/>
    <property type="match status" value="2"/>
</dbReference>
<dbReference type="InterPro" id="IPR003593">
    <property type="entry name" value="AAA+_ATPase"/>
</dbReference>
<accession>A0A1H6DSR0</accession>
<keyword evidence="3" id="KW-0547">Nucleotide-binding</keyword>
<keyword evidence="8" id="KW-1185">Reference proteome</keyword>
<dbReference type="NCBIfam" id="NF008453">
    <property type="entry name" value="PRK11308.1"/>
    <property type="match status" value="2"/>
</dbReference>
<dbReference type="GO" id="GO:0005524">
    <property type="term" value="F:ATP binding"/>
    <property type="evidence" value="ECO:0007669"/>
    <property type="project" value="UniProtKB-KW"/>
</dbReference>
<feature type="region of interest" description="Disordered" evidence="5">
    <location>
        <begin position="1"/>
        <end position="29"/>
    </location>
</feature>
<dbReference type="GO" id="GO:0055085">
    <property type="term" value="P:transmembrane transport"/>
    <property type="evidence" value="ECO:0007669"/>
    <property type="project" value="UniProtKB-ARBA"/>
</dbReference>
<reference evidence="7 8" key="1">
    <citation type="submission" date="2016-10" db="EMBL/GenBank/DDBJ databases">
        <authorList>
            <person name="de Groot N.N."/>
        </authorList>
    </citation>
    <scope>NUCLEOTIDE SEQUENCE [LARGE SCALE GENOMIC DNA]</scope>
    <source>
        <strain evidence="7 8">CGMCC 4.7037</strain>
    </source>
</reference>
<dbReference type="SUPFAM" id="SSF52540">
    <property type="entry name" value="P-loop containing nucleoside triphosphate hydrolases"/>
    <property type="match status" value="2"/>
</dbReference>
<protein>
    <submittedName>
        <fullName evidence="7">Peptide/nickel transport system ATP-binding protein</fullName>
    </submittedName>
</protein>
<feature type="region of interest" description="Disordered" evidence="5">
    <location>
        <begin position="292"/>
        <end position="326"/>
    </location>
</feature>
<dbReference type="InterPro" id="IPR013563">
    <property type="entry name" value="Oligopep_ABC_C"/>
</dbReference>
<evidence type="ECO:0000313" key="8">
    <source>
        <dbReference type="Proteomes" id="UP000236732"/>
    </source>
</evidence>
<dbReference type="InterPro" id="IPR003439">
    <property type="entry name" value="ABC_transporter-like_ATP-bd"/>
</dbReference>
<dbReference type="FunFam" id="3.40.50.300:FF:000016">
    <property type="entry name" value="Oligopeptide ABC transporter ATP-binding component"/>
    <property type="match status" value="1"/>
</dbReference>
<dbReference type="PANTHER" id="PTHR43776:SF7">
    <property type="entry name" value="D,D-DIPEPTIDE TRANSPORT ATP-BINDING PROTEIN DDPF-RELATED"/>
    <property type="match status" value="1"/>
</dbReference>
<dbReference type="InterPro" id="IPR050319">
    <property type="entry name" value="ABC_transp_ATP-bind"/>
</dbReference>
<dbReference type="CDD" id="cd03257">
    <property type="entry name" value="ABC_NikE_OppD_transporters"/>
    <property type="match status" value="2"/>
</dbReference>
<dbReference type="OrthoDB" id="2986442at2"/>
<dbReference type="Proteomes" id="UP000236732">
    <property type="component" value="Unassembled WGS sequence"/>
</dbReference>
<name>A0A1H6DSR0_9ACTN</name>
<organism evidence="7 8">
    <name type="scientific">Nonomuraea solani</name>
    <dbReference type="NCBI Taxonomy" id="1144553"/>
    <lineage>
        <taxon>Bacteria</taxon>
        <taxon>Bacillati</taxon>
        <taxon>Actinomycetota</taxon>
        <taxon>Actinomycetes</taxon>
        <taxon>Streptosporangiales</taxon>
        <taxon>Streptosporangiaceae</taxon>
        <taxon>Nonomuraea</taxon>
    </lineage>
</organism>
<dbReference type="EMBL" id="FNVT01000006">
    <property type="protein sequence ID" value="SEG88289.1"/>
    <property type="molecule type" value="Genomic_DNA"/>
</dbReference>
<dbReference type="RefSeq" id="WP_103958144.1">
    <property type="nucleotide sequence ID" value="NZ_FNVT01000006.1"/>
</dbReference>
<evidence type="ECO:0000256" key="1">
    <source>
        <dbReference type="ARBA" id="ARBA00005417"/>
    </source>
</evidence>
<dbReference type="Gene3D" id="3.40.50.300">
    <property type="entry name" value="P-loop containing nucleotide triphosphate hydrolases"/>
    <property type="match status" value="2"/>
</dbReference>
<comment type="similarity">
    <text evidence="1">Belongs to the ABC transporter superfamily.</text>
</comment>
<dbReference type="PROSITE" id="PS00211">
    <property type="entry name" value="ABC_TRANSPORTER_1"/>
    <property type="match status" value="2"/>
</dbReference>
<dbReference type="InterPro" id="IPR017871">
    <property type="entry name" value="ABC_transporter-like_CS"/>
</dbReference>
<evidence type="ECO:0000256" key="2">
    <source>
        <dbReference type="ARBA" id="ARBA00022448"/>
    </source>
</evidence>
<feature type="domain" description="ABC transporter" evidence="6">
    <location>
        <begin position="34"/>
        <end position="280"/>
    </location>
</feature>
<dbReference type="Pfam" id="PF08352">
    <property type="entry name" value="oligo_HPY"/>
    <property type="match status" value="1"/>
</dbReference>
<evidence type="ECO:0000313" key="7">
    <source>
        <dbReference type="EMBL" id="SEG88289.1"/>
    </source>
</evidence>
<feature type="domain" description="ABC transporter" evidence="6">
    <location>
        <begin position="330"/>
        <end position="566"/>
    </location>
</feature>
<dbReference type="GO" id="GO:0016887">
    <property type="term" value="F:ATP hydrolysis activity"/>
    <property type="evidence" value="ECO:0007669"/>
    <property type="project" value="InterPro"/>
</dbReference>
<sequence length="574" mass="61845">MSPPDGKAPAGQAPATSPPDRQEPGRGGPVARLLDVRDLVVSYDGRRSVDGVSFSVEPGQVVAVVGESGSGKTTTALAVIGLLPGNASVDSGGVRLGEADLTGWSDRRLRHIRGARIGLVPQDPANSLDPVKTVGAQIGEVLRIHRAGDRRTIRRRVLDLLARVGLPDPETRARQYPHELSGGMRQRVLIAIAIALRPSLIIADEPTSALDVTVQRRILDLIDDLRTEYGTAVLLVTHDLGVAASRSDHLVVMKDGRVVEQGPTATVLAAPEADYTKRLLADAPALSARPFRDPPALSARPFTDQPALSGRSFTGRPASSAHPSADQPAIVVRDLVKEFRVGRRPFRAVDGAGFEVRRGTTHALVGESGSGKTTTARMVARFATPTSGTVSIAGAPDGRHFRRHVQLVYQNPYGSLDPRQSIEEIVAEPLRNFGLGDRAARRARVAELLDRVALPRDVSARRPRELSGGQRQRVAIARALAAGPEVIVLDEAVSALDVTVQAQILDLLERLQRDLGLTYLFISHDLAVVRQISHTVSVMSKGRIVETGTTRQVFTEPRHEYTRELLAAIPERVR</sequence>
<gene>
    <name evidence="7" type="ORF">SAMN05444920_106215</name>
</gene>
<keyword evidence="4 7" id="KW-0067">ATP-binding</keyword>
<dbReference type="InterPro" id="IPR027417">
    <property type="entry name" value="P-loop_NTPase"/>
</dbReference>
<proteinExistence type="inferred from homology"/>
<dbReference type="PANTHER" id="PTHR43776">
    <property type="entry name" value="TRANSPORT ATP-BINDING PROTEIN"/>
    <property type="match status" value="1"/>
</dbReference>
<dbReference type="SMART" id="SM00382">
    <property type="entry name" value="AAA"/>
    <property type="match status" value="2"/>
</dbReference>
<dbReference type="Pfam" id="PF00005">
    <property type="entry name" value="ABC_tran"/>
    <property type="match status" value="2"/>
</dbReference>
<evidence type="ECO:0000259" key="6">
    <source>
        <dbReference type="PROSITE" id="PS50893"/>
    </source>
</evidence>
<evidence type="ECO:0000256" key="4">
    <source>
        <dbReference type="ARBA" id="ARBA00022840"/>
    </source>
</evidence>
<dbReference type="AlphaFoldDB" id="A0A1H6DSR0"/>
<dbReference type="GO" id="GO:0015833">
    <property type="term" value="P:peptide transport"/>
    <property type="evidence" value="ECO:0007669"/>
    <property type="project" value="InterPro"/>
</dbReference>